<dbReference type="GO" id="GO:0015245">
    <property type="term" value="F:fatty acid transmembrane transporter activity"/>
    <property type="evidence" value="ECO:0007669"/>
    <property type="project" value="EnsemblPlants"/>
</dbReference>
<gene>
    <name evidence="13" type="primary">LOC120275836</name>
</gene>
<evidence type="ECO:0000313" key="12">
    <source>
        <dbReference type="Proteomes" id="UP001515500"/>
    </source>
</evidence>
<dbReference type="PROSITE" id="PS50893">
    <property type="entry name" value="ABC_TRANSPORTER_2"/>
    <property type="match status" value="1"/>
</dbReference>
<dbReference type="CDD" id="cd03213">
    <property type="entry name" value="ABCG_EPDR"/>
    <property type="match status" value="1"/>
</dbReference>
<feature type="transmembrane region" description="Helical" evidence="10">
    <location>
        <begin position="518"/>
        <end position="542"/>
    </location>
</feature>
<evidence type="ECO:0000256" key="6">
    <source>
        <dbReference type="ARBA" id="ARBA00022741"/>
    </source>
</evidence>
<keyword evidence="9 10" id="KW-0472">Membrane</keyword>
<sequence>MMKHSDDLRNTAGQVIVEIESSKPSGNGLVIGGLSPLSETLWKEKTNTEFIGDVSARLTWKNLTVTVTLGSGDTQTVLQNLTGYAEPGTITALMGPSGSGKSTLLDALSSRLATNAFLSGTILLNGHKTKLSFGTAAYVTQDDNLIGTLTVRETIMYSARLRLPDKMPIEEKRALVEGTIMEMGLQDCADTVIGNWHLRGISGGEKRRVSIALEILMRPRLLFLDEPTSGLDSASAFFVTQTLRGLSRDGRTVIASIHQPSSEVFELFDQLYLLSGGQTVYFGKASEAYEFFAQAGFPCPSLRNPSDHFLRCINADFDKVKATLKGSIKMRFEKSDDPLDKITTMEAIRRLTDFYVRSQYCYVAKEKVDEISRVKGTVLDSGGSQASFLMQAMTLTKRSFINMSRDFGYYWLRLVIYLLVTVCIGTIYLNVGTSYNSILARGACASFVFGFVTFMSIGGFPSFVEDMKVFQRERLNGHYGVTAFVVSNTFSAMPFLIMITFLSGTICYFMVRLHPGFIHYLFFVLGLYASVTVVESLMMSIASVVPNFLMGIIIGAGIQGIFMLVSGYFRLPNDIPKPVWRYPMSYISFHFWALQGQYQNDLKGLMFDNQSPDLPKISGEYILEYVFQIDVNRSKWADLSVLFSMIIIYRIIFFIMIKISEDVTPWVRGWIARRRLHQKKTNNSAIDLAQRTPSLRAYVADHGSASSGS</sequence>
<dbReference type="SUPFAM" id="SSF52540">
    <property type="entry name" value="P-loop containing nucleoside triphosphate hydrolases"/>
    <property type="match status" value="1"/>
</dbReference>
<dbReference type="GO" id="GO:0010345">
    <property type="term" value="P:suberin biosynthetic process"/>
    <property type="evidence" value="ECO:0007669"/>
    <property type="project" value="EnsemblPlants"/>
</dbReference>
<dbReference type="GO" id="GO:0042803">
    <property type="term" value="F:protein homodimerization activity"/>
    <property type="evidence" value="ECO:0007669"/>
    <property type="project" value="EnsemblPlants"/>
</dbReference>
<dbReference type="InterPro" id="IPR017871">
    <property type="entry name" value="ABC_transporter-like_CS"/>
</dbReference>
<evidence type="ECO:0000256" key="2">
    <source>
        <dbReference type="ARBA" id="ARBA00005814"/>
    </source>
</evidence>
<dbReference type="InterPro" id="IPR027417">
    <property type="entry name" value="P-loop_NTPase"/>
</dbReference>
<reference evidence="13" key="1">
    <citation type="submission" date="2025-08" db="UniProtKB">
        <authorList>
            <consortium name="RefSeq"/>
        </authorList>
    </citation>
    <scope>IDENTIFICATION</scope>
</reference>
<dbReference type="InterPro" id="IPR003593">
    <property type="entry name" value="AAA+_ATPase"/>
</dbReference>
<dbReference type="GO" id="GO:0010588">
    <property type="term" value="P:cotyledon vascular tissue pattern formation"/>
    <property type="evidence" value="ECO:0007669"/>
    <property type="project" value="EnsemblPlants"/>
</dbReference>
<protein>
    <submittedName>
        <fullName evidence="13">ABC transporter G family member 11</fullName>
    </submittedName>
</protein>
<dbReference type="GO" id="GO:0009897">
    <property type="term" value="C:external side of plasma membrane"/>
    <property type="evidence" value="ECO:0007669"/>
    <property type="project" value="EnsemblPlants"/>
</dbReference>
<feature type="domain" description="ABC transporter" evidence="11">
    <location>
        <begin position="58"/>
        <end position="301"/>
    </location>
</feature>
<dbReference type="InterPro" id="IPR043926">
    <property type="entry name" value="ABCG_dom"/>
</dbReference>
<dbReference type="PANTHER" id="PTHR48042">
    <property type="entry name" value="ABC TRANSPORTER G FAMILY MEMBER 11"/>
    <property type="match status" value="1"/>
</dbReference>
<keyword evidence="5 10" id="KW-0812">Transmembrane</keyword>
<dbReference type="Pfam" id="PF01061">
    <property type="entry name" value="ABC2_membrane"/>
    <property type="match status" value="1"/>
</dbReference>
<feature type="transmembrane region" description="Helical" evidence="10">
    <location>
        <begin position="410"/>
        <end position="431"/>
    </location>
</feature>
<evidence type="ECO:0000256" key="5">
    <source>
        <dbReference type="ARBA" id="ARBA00022692"/>
    </source>
</evidence>
<dbReference type="GO" id="GO:0009737">
    <property type="term" value="P:response to abscisic acid"/>
    <property type="evidence" value="ECO:0007669"/>
    <property type="project" value="EnsemblPlants"/>
</dbReference>
<dbReference type="GO" id="GO:0005524">
    <property type="term" value="F:ATP binding"/>
    <property type="evidence" value="ECO:0007669"/>
    <property type="project" value="UniProtKB-KW"/>
</dbReference>
<name>A0AB40CIN6_DIOCR</name>
<comment type="similarity">
    <text evidence="2">Belongs to the ABC transporter superfamily. ABCG family. Eye pigment precursor importer (TC 3.A.1.204) subfamily.</text>
</comment>
<dbReference type="InterPro" id="IPR003439">
    <property type="entry name" value="ABC_transporter-like_ATP-bd"/>
</dbReference>
<dbReference type="Gene3D" id="3.40.50.300">
    <property type="entry name" value="P-loop containing nucleotide triphosphate hydrolases"/>
    <property type="match status" value="1"/>
</dbReference>
<comment type="subcellular location">
    <subcellularLocation>
        <location evidence="1">Membrane</location>
        <topology evidence="1">Multi-pass membrane protein</topology>
    </subcellularLocation>
</comment>
<dbReference type="InterPro" id="IPR052215">
    <property type="entry name" value="Plant_ABCG"/>
</dbReference>
<evidence type="ECO:0000259" key="11">
    <source>
        <dbReference type="PROSITE" id="PS50893"/>
    </source>
</evidence>
<dbReference type="GO" id="GO:0009651">
    <property type="term" value="P:response to salt stress"/>
    <property type="evidence" value="ECO:0007669"/>
    <property type="project" value="EnsemblPlants"/>
</dbReference>
<keyword evidence="8 10" id="KW-1133">Transmembrane helix</keyword>
<feature type="transmembrane region" description="Helical" evidence="10">
    <location>
        <begin position="484"/>
        <end position="511"/>
    </location>
</feature>
<keyword evidence="12" id="KW-1185">Reference proteome</keyword>
<organism evidence="12 13">
    <name type="scientific">Dioscorea cayennensis subsp. rotundata</name>
    <name type="common">White Guinea yam</name>
    <name type="synonym">Dioscorea rotundata</name>
    <dbReference type="NCBI Taxonomy" id="55577"/>
    <lineage>
        <taxon>Eukaryota</taxon>
        <taxon>Viridiplantae</taxon>
        <taxon>Streptophyta</taxon>
        <taxon>Embryophyta</taxon>
        <taxon>Tracheophyta</taxon>
        <taxon>Spermatophyta</taxon>
        <taxon>Magnoliopsida</taxon>
        <taxon>Liliopsida</taxon>
        <taxon>Dioscoreales</taxon>
        <taxon>Dioscoreaceae</taxon>
        <taxon>Dioscorea</taxon>
    </lineage>
</organism>
<dbReference type="PROSITE" id="PS00211">
    <property type="entry name" value="ABC_TRANSPORTER_1"/>
    <property type="match status" value="1"/>
</dbReference>
<dbReference type="RefSeq" id="XP_039138485.1">
    <property type="nucleotide sequence ID" value="XM_039282551.1"/>
</dbReference>
<dbReference type="GO" id="GO:0080051">
    <property type="term" value="P:cutin transport"/>
    <property type="evidence" value="ECO:0007669"/>
    <property type="project" value="EnsemblPlants"/>
</dbReference>
<dbReference type="AlphaFoldDB" id="A0AB40CIN6"/>
<dbReference type="GO" id="GO:0015562">
    <property type="term" value="F:efflux transmembrane transporter activity"/>
    <property type="evidence" value="ECO:0007669"/>
    <property type="project" value="EnsemblPlants"/>
</dbReference>
<dbReference type="GO" id="GO:0009611">
    <property type="term" value="P:response to wounding"/>
    <property type="evidence" value="ECO:0007669"/>
    <property type="project" value="EnsemblPlants"/>
</dbReference>
<keyword evidence="6" id="KW-0547">Nucleotide-binding</keyword>
<dbReference type="FunFam" id="3.40.50.300:FF:000504">
    <property type="entry name" value="ABC transporter G family member 11"/>
    <property type="match status" value="1"/>
</dbReference>
<dbReference type="GeneID" id="120275836"/>
<dbReference type="PANTHER" id="PTHR48042:SF11">
    <property type="entry name" value="ABC TRANSPORTER G FAMILY MEMBER 11"/>
    <property type="match status" value="1"/>
</dbReference>
<evidence type="ECO:0000256" key="9">
    <source>
        <dbReference type="ARBA" id="ARBA00023136"/>
    </source>
</evidence>
<dbReference type="Proteomes" id="UP001515500">
    <property type="component" value="Chromosome 14"/>
</dbReference>
<evidence type="ECO:0000256" key="7">
    <source>
        <dbReference type="ARBA" id="ARBA00022840"/>
    </source>
</evidence>
<evidence type="ECO:0000256" key="4">
    <source>
        <dbReference type="ARBA" id="ARBA00022553"/>
    </source>
</evidence>
<evidence type="ECO:0000256" key="1">
    <source>
        <dbReference type="ARBA" id="ARBA00004141"/>
    </source>
</evidence>
<keyword evidence="4" id="KW-0597">Phosphoprotein</keyword>
<proteinExistence type="inferred from homology"/>
<feature type="transmembrane region" description="Helical" evidence="10">
    <location>
        <begin position="636"/>
        <end position="657"/>
    </location>
</feature>
<keyword evidence="3" id="KW-0813">Transport</keyword>
<evidence type="ECO:0000313" key="13">
    <source>
        <dbReference type="RefSeq" id="XP_039138485.1"/>
    </source>
</evidence>
<accession>A0AB40CIN6</accession>
<keyword evidence="7" id="KW-0067">ATP-binding</keyword>
<evidence type="ECO:0000256" key="3">
    <source>
        <dbReference type="ARBA" id="ARBA00022448"/>
    </source>
</evidence>
<evidence type="ECO:0000256" key="10">
    <source>
        <dbReference type="SAM" id="Phobius"/>
    </source>
</evidence>
<dbReference type="GO" id="GO:0140359">
    <property type="term" value="F:ABC-type transporter activity"/>
    <property type="evidence" value="ECO:0007669"/>
    <property type="project" value="InterPro"/>
</dbReference>
<dbReference type="Pfam" id="PF00005">
    <property type="entry name" value="ABC_tran"/>
    <property type="match status" value="1"/>
</dbReference>
<feature type="transmembrane region" description="Helical" evidence="10">
    <location>
        <begin position="443"/>
        <end position="464"/>
    </location>
</feature>
<feature type="transmembrane region" description="Helical" evidence="10">
    <location>
        <begin position="548"/>
        <end position="571"/>
    </location>
</feature>
<dbReference type="GO" id="GO:0010222">
    <property type="term" value="P:stem vascular tissue pattern formation"/>
    <property type="evidence" value="ECO:0007669"/>
    <property type="project" value="EnsemblPlants"/>
</dbReference>
<dbReference type="Pfam" id="PF19055">
    <property type="entry name" value="ABC2_membrane_7"/>
    <property type="match status" value="1"/>
</dbReference>
<dbReference type="GO" id="GO:0016887">
    <property type="term" value="F:ATP hydrolysis activity"/>
    <property type="evidence" value="ECO:0007669"/>
    <property type="project" value="InterPro"/>
</dbReference>
<dbReference type="SMART" id="SM00382">
    <property type="entry name" value="AAA"/>
    <property type="match status" value="1"/>
</dbReference>
<dbReference type="InterPro" id="IPR013525">
    <property type="entry name" value="ABC2_TM"/>
</dbReference>
<evidence type="ECO:0000256" key="8">
    <source>
        <dbReference type="ARBA" id="ARBA00022989"/>
    </source>
</evidence>